<feature type="region of interest" description="Disordered" evidence="1">
    <location>
        <begin position="1"/>
        <end position="37"/>
    </location>
</feature>
<reference evidence="2 3" key="1">
    <citation type="submission" date="2019-05" db="EMBL/GenBank/DDBJ databases">
        <title>Mikania micrantha, genome provides insights into the molecular mechanism of rapid growth.</title>
        <authorList>
            <person name="Liu B."/>
        </authorList>
    </citation>
    <scope>NUCLEOTIDE SEQUENCE [LARGE SCALE GENOMIC DNA]</scope>
    <source>
        <strain evidence="2">NLD-2019</strain>
        <tissue evidence="2">Leaf</tissue>
    </source>
</reference>
<dbReference type="EMBL" id="SZYD01000010">
    <property type="protein sequence ID" value="KAD4982252.1"/>
    <property type="molecule type" value="Genomic_DNA"/>
</dbReference>
<evidence type="ECO:0000313" key="2">
    <source>
        <dbReference type="EMBL" id="KAD4982252.1"/>
    </source>
</evidence>
<comment type="caution">
    <text evidence="2">The sequence shown here is derived from an EMBL/GenBank/DDBJ whole genome shotgun (WGS) entry which is preliminary data.</text>
</comment>
<name>A0A5N6NPR9_9ASTR</name>
<dbReference type="AlphaFoldDB" id="A0A5N6NPR9"/>
<organism evidence="2 3">
    <name type="scientific">Mikania micrantha</name>
    <name type="common">bitter vine</name>
    <dbReference type="NCBI Taxonomy" id="192012"/>
    <lineage>
        <taxon>Eukaryota</taxon>
        <taxon>Viridiplantae</taxon>
        <taxon>Streptophyta</taxon>
        <taxon>Embryophyta</taxon>
        <taxon>Tracheophyta</taxon>
        <taxon>Spermatophyta</taxon>
        <taxon>Magnoliopsida</taxon>
        <taxon>eudicotyledons</taxon>
        <taxon>Gunneridae</taxon>
        <taxon>Pentapetalae</taxon>
        <taxon>asterids</taxon>
        <taxon>campanulids</taxon>
        <taxon>Asterales</taxon>
        <taxon>Asteraceae</taxon>
        <taxon>Asteroideae</taxon>
        <taxon>Heliantheae alliance</taxon>
        <taxon>Eupatorieae</taxon>
        <taxon>Mikania</taxon>
    </lineage>
</organism>
<gene>
    <name evidence="2" type="ORF">E3N88_18923</name>
</gene>
<dbReference type="OrthoDB" id="1429956at2759"/>
<dbReference type="Proteomes" id="UP000326396">
    <property type="component" value="Linkage Group LG18"/>
</dbReference>
<protein>
    <submittedName>
        <fullName evidence="2">Uncharacterized protein</fullName>
    </submittedName>
</protein>
<evidence type="ECO:0000313" key="3">
    <source>
        <dbReference type="Proteomes" id="UP000326396"/>
    </source>
</evidence>
<keyword evidence="3" id="KW-1185">Reference proteome</keyword>
<sequence>MARSSASGRGRGGGRGSGRDSTSADSFAPQQFDEKKLGRDISWEEMWRQSHCKKGKRPLDKLSEVGSPIINDLDLEEDVQQHRNEWVDERSYDTFEIYKGYLVEKYGEDDSQYPRFNEPLWSRASQATGGKNKGKLYGLRNISDPFGFITGTQTTSCNSSFCGHKIQDSEIQR</sequence>
<proteinExistence type="predicted"/>
<evidence type="ECO:0000256" key="1">
    <source>
        <dbReference type="SAM" id="MobiDB-lite"/>
    </source>
</evidence>
<accession>A0A5N6NPR9</accession>